<dbReference type="Gene3D" id="3.60.10.10">
    <property type="entry name" value="Endonuclease/exonuclease/phosphatase"/>
    <property type="match status" value="1"/>
</dbReference>
<dbReference type="SUPFAM" id="SSF56219">
    <property type="entry name" value="DNase I-like"/>
    <property type="match status" value="1"/>
</dbReference>
<organism evidence="2 3">
    <name type="scientific">Armillaria luteobubalina</name>
    <dbReference type="NCBI Taxonomy" id="153913"/>
    <lineage>
        <taxon>Eukaryota</taxon>
        <taxon>Fungi</taxon>
        <taxon>Dikarya</taxon>
        <taxon>Basidiomycota</taxon>
        <taxon>Agaricomycotina</taxon>
        <taxon>Agaricomycetes</taxon>
        <taxon>Agaricomycetidae</taxon>
        <taxon>Agaricales</taxon>
        <taxon>Marasmiineae</taxon>
        <taxon>Physalacriaceae</taxon>
        <taxon>Armillaria</taxon>
    </lineage>
</organism>
<dbReference type="AlphaFoldDB" id="A0AA39UPL3"/>
<keyword evidence="3" id="KW-1185">Reference proteome</keyword>
<comment type="caution">
    <text evidence="2">The sequence shown here is derived from an EMBL/GenBank/DDBJ whole genome shotgun (WGS) entry which is preliminary data.</text>
</comment>
<feature type="region of interest" description="Disordered" evidence="1">
    <location>
        <begin position="269"/>
        <end position="290"/>
    </location>
</feature>
<reference evidence="2" key="1">
    <citation type="submission" date="2023-06" db="EMBL/GenBank/DDBJ databases">
        <authorList>
            <consortium name="Lawrence Berkeley National Laboratory"/>
            <person name="Ahrendt S."/>
            <person name="Sahu N."/>
            <person name="Indic B."/>
            <person name="Wong-Bajracharya J."/>
            <person name="Merenyi Z."/>
            <person name="Ke H.-M."/>
            <person name="Monk M."/>
            <person name="Kocsube S."/>
            <person name="Drula E."/>
            <person name="Lipzen A."/>
            <person name="Balint B."/>
            <person name="Henrissat B."/>
            <person name="Andreopoulos B."/>
            <person name="Martin F.M."/>
            <person name="Harder C.B."/>
            <person name="Rigling D."/>
            <person name="Ford K.L."/>
            <person name="Foster G.D."/>
            <person name="Pangilinan J."/>
            <person name="Papanicolaou A."/>
            <person name="Barry K."/>
            <person name="LaButti K."/>
            <person name="Viragh M."/>
            <person name="Koriabine M."/>
            <person name="Yan M."/>
            <person name="Riley R."/>
            <person name="Champramary S."/>
            <person name="Plett K.L."/>
            <person name="Tsai I.J."/>
            <person name="Slot J."/>
            <person name="Sipos G."/>
            <person name="Plett J."/>
            <person name="Nagy L.G."/>
            <person name="Grigoriev I.V."/>
        </authorList>
    </citation>
    <scope>NUCLEOTIDE SEQUENCE</scope>
    <source>
        <strain evidence="2">HWK02</strain>
    </source>
</reference>
<evidence type="ECO:0000313" key="3">
    <source>
        <dbReference type="Proteomes" id="UP001175228"/>
    </source>
</evidence>
<dbReference type="Proteomes" id="UP001175228">
    <property type="component" value="Unassembled WGS sequence"/>
</dbReference>
<proteinExistence type="predicted"/>
<gene>
    <name evidence="2" type="ORF">EDD18DRAFT_1309019</name>
</gene>
<sequence>MKEKRVSILTLQETHLTEMYVDDIHRLYGERLSVHFSACSSNSSGKAAPWHAGTLLTWLAIYAPNNETEGREMWEQLTQLWLDLKLLTLDGMSRDFNLVEDAIDRLPTHEDNRALNNAFCDFKTKRRLKDGWRHANPERRDYTYTQAAGTFSRSHIDRIYVLDAVLKNSDHWQIRTPPIGTDHQVVSVRIIHAQAPYVGKGRWTMPFHLLSNNKAIKEVENIVKTMAKTMREAKDQRTEEWNPQTVFAKGKRDIVQVLVRYARRSLPRSTIDCCPDPTTDTGHPERSEHE</sequence>
<evidence type="ECO:0000256" key="1">
    <source>
        <dbReference type="SAM" id="MobiDB-lite"/>
    </source>
</evidence>
<dbReference type="InterPro" id="IPR036691">
    <property type="entry name" value="Endo/exonu/phosph_ase_sf"/>
</dbReference>
<feature type="compositionally biased region" description="Low complexity" evidence="1">
    <location>
        <begin position="272"/>
        <end position="281"/>
    </location>
</feature>
<name>A0AA39UPL3_9AGAR</name>
<protein>
    <recommendedName>
        <fullName evidence="4">Endonuclease/exonuclease/phosphatase domain-containing protein</fullName>
    </recommendedName>
</protein>
<accession>A0AA39UPL3</accession>
<evidence type="ECO:0008006" key="4">
    <source>
        <dbReference type="Google" id="ProtNLM"/>
    </source>
</evidence>
<evidence type="ECO:0000313" key="2">
    <source>
        <dbReference type="EMBL" id="KAK0497128.1"/>
    </source>
</evidence>
<dbReference type="EMBL" id="JAUEPU010000013">
    <property type="protein sequence ID" value="KAK0497128.1"/>
    <property type="molecule type" value="Genomic_DNA"/>
</dbReference>